<feature type="transmembrane region" description="Helical" evidence="13">
    <location>
        <begin position="357"/>
        <end position="379"/>
    </location>
</feature>
<evidence type="ECO:0000259" key="15">
    <source>
        <dbReference type="PROSITE" id="PS50941"/>
    </source>
</evidence>
<keyword evidence="14" id="KW-0732">Signal</keyword>
<keyword evidence="4 11" id="KW-0147">Chitin-binding</keyword>
<dbReference type="GO" id="GO:0008061">
    <property type="term" value="F:chitin binding"/>
    <property type="evidence" value="ECO:0007669"/>
    <property type="project" value="UniProtKB-UniRule"/>
</dbReference>
<keyword evidence="3" id="KW-0813">Transport</keyword>
<keyword evidence="18" id="KW-1185">Reference proteome</keyword>
<feature type="disulfide bond" evidence="11">
    <location>
        <begin position="906"/>
        <end position="920"/>
    </location>
</feature>
<dbReference type="Gene3D" id="3.30.60.10">
    <property type="entry name" value="Endochitinase-like"/>
    <property type="match status" value="2"/>
</dbReference>
<feature type="domain" description="FAD-binding FR-type" evidence="16">
    <location>
        <begin position="428"/>
        <end position="575"/>
    </location>
</feature>
<evidence type="ECO:0000256" key="5">
    <source>
        <dbReference type="ARBA" id="ARBA00022692"/>
    </source>
</evidence>
<evidence type="ECO:0000256" key="6">
    <source>
        <dbReference type="ARBA" id="ARBA00022989"/>
    </source>
</evidence>
<dbReference type="GO" id="GO:0005886">
    <property type="term" value="C:plasma membrane"/>
    <property type="evidence" value="ECO:0007669"/>
    <property type="project" value="TreeGrafter"/>
</dbReference>
<feature type="chain" id="PRO_5042210074" evidence="14">
    <location>
        <begin position="22"/>
        <end position="935"/>
    </location>
</feature>
<evidence type="ECO:0000256" key="12">
    <source>
        <dbReference type="SAM" id="MobiDB-lite"/>
    </source>
</evidence>
<accession>A0AAE8MXU9</accession>
<dbReference type="InterPro" id="IPR036861">
    <property type="entry name" value="Endochitinase-like_sf"/>
</dbReference>
<evidence type="ECO:0000256" key="1">
    <source>
        <dbReference type="ARBA" id="ARBA00004141"/>
    </source>
</evidence>
<dbReference type="Pfam" id="PF01794">
    <property type="entry name" value="Ferric_reduct"/>
    <property type="match status" value="1"/>
</dbReference>
<keyword evidence="10" id="KW-0325">Glycoprotein</keyword>
<evidence type="ECO:0000256" key="7">
    <source>
        <dbReference type="ARBA" id="ARBA00023002"/>
    </source>
</evidence>
<feature type="domain" description="Chitin-binding type-1" evidence="15">
    <location>
        <begin position="832"/>
        <end position="876"/>
    </location>
</feature>
<keyword evidence="5 13" id="KW-0812">Transmembrane</keyword>
<dbReference type="InterPro" id="IPR013130">
    <property type="entry name" value="Fe3_Rdtase_TM_dom"/>
</dbReference>
<dbReference type="SFLD" id="SFLDS00052">
    <property type="entry name" value="Ferric_Reductase_Domain"/>
    <property type="match status" value="1"/>
</dbReference>
<dbReference type="Proteomes" id="UP001187682">
    <property type="component" value="Unassembled WGS sequence"/>
</dbReference>
<evidence type="ECO:0000256" key="4">
    <source>
        <dbReference type="ARBA" id="ARBA00022669"/>
    </source>
</evidence>
<dbReference type="PANTHER" id="PTHR32361:SF9">
    <property type="entry name" value="FERRIC REDUCTASE TRANSMEMBRANE COMPONENT 3-RELATED"/>
    <property type="match status" value="1"/>
</dbReference>
<dbReference type="CDD" id="cd11618">
    <property type="entry name" value="ChtBD1_1"/>
    <property type="match status" value="2"/>
</dbReference>
<dbReference type="PROSITE" id="PS00026">
    <property type="entry name" value="CHIT_BIND_I_1"/>
    <property type="match status" value="1"/>
</dbReference>
<feature type="domain" description="Chitin-binding type-1" evidence="15">
    <location>
        <begin position="728"/>
        <end position="773"/>
    </location>
</feature>
<reference evidence="17" key="1">
    <citation type="submission" date="2018-03" db="EMBL/GenBank/DDBJ databases">
        <authorList>
            <person name="Guldener U."/>
        </authorList>
    </citation>
    <scope>NUCLEOTIDE SEQUENCE</scope>
</reference>
<dbReference type="CDD" id="cd06186">
    <property type="entry name" value="NOX_Duox_like_FAD_NADP"/>
    <property type="match status" value="1"/>
</dbReference>
<dbReference type="CDD" id="cd00035">
    <property type="entry name" value="ChtBD1"/>
    <property type="match status" value="1"/>
</dbReference>
<protein>
    <submittedName>
        <fullName evidence="17">Related to ferric-chelate reductase (Fre2)</fullName>
    </submittedName>
</protein>
<evidence type="ECO:0000256" key="8">
    <source>
        <dbReference type="ARBA" id="ARBA00023065"/>
    </source>
</evidence>
<dbReference type="InterPro" id="IPR018371">
    <property type="entry name" value="Chitin-binding_1_CS"/>
</dbReference>
<dbReference type="InterPro" id="IPR039261">
    <property type="entry name" value="FNR_nucleotide-bd"/>
</dbReference>
<dbReference type="SFLD" id="SFLDG01168">
    <property type="entry name" value="Ferric_reductase_subgroup_(FRE"/>
    <property type="match status" value="1"/>
</dbReference>
<dbReference type="Gene3D" id="3.40.50.80">
    <property type="entry name" value="Nucleotide-binding domain of ferredoxin-NADP reductase (FNR) module"/>
    <property type="match status" value="1"/>
</dbReference>
<feature type="disulfide bond" evidence="11">
    <location>
        <begin position="849"/>
        <end position="863"/>
    </location>
</feature>
<dbReference type="GO" id="GO:0006879">
    <property type="term" value="P:intracellular iron ion homeostasis"/>
    <property type="evidence" value="ECO:0007669"/>
    <property type="project" value="TreeGrafter"/>
</dbReference>
<feature type="compositionally biased region" description="Acidic residues" evidence="12">
    <location>
        <begin position="781"/>
        <end position="799"/>
    </location>
</feature>
<feature type="transmembrane region" description="Helical" evidence="13">
    <location>
        <begin position="243"/>
        <end position="261"/>
    </location>
</feature>
<feature type="disulfide bond" evidence="11">
    <location>
        <begin position="745"/>
        <end position="759"/>
    </location>
</feature>
<organism evidence="17 18">
    <name type="scientific">Cephalotrichum gorgonifer</name>
    <dbReference type="NCBI Taxonomy" id="2041049"/>
    <lineage>
        <taxon>Eukaryota</taxon>
        <taxon>Fungi</taxon>
        <taxon>Dikarya</taxon>
        <taxon>Ascomycota</taxon>
        <taxon>Pezizomycotina</taxon>
        <taxon>Sordariomycetes</taxon>
        <taxon>Hypocreomycetidae</taxon>
        <taxon>Microascales</taxon>
        <taxon>Microascaceae</taxon>
        <taxon>Cephalotrichum</taxon>
    </lineage>
</organism>
<dbReference type="SUPFAM" id="SSF57016">
    <property type="entry name" value="Plant lectins/antimicrobial peptides"/>
    <property type="match status" value="3"/>
</dbReference>
<sequence length="935" mass="101334">MAPLAVIIAAALGLHAIPSSAHEVDGREGYGFIGYGISMYSPPCAYACRASVPNPLECPHDHGHMDGSEGGSHSSETSPECYATNEHFLRTVAWCIHSRCENVTMADIEKYWELNIPGRGRVQPLPRLSFQEALSEVSSPPTEPAAPEEILNFTAVVPDETYLGQYDTLTNFEEAEVSHSRYGLVVFLSGIVIPIGFSLLRLLPFPKPWISTFYASVIDPPAIGTRHAIPAMGLAVIPTRGQALFLLYLVTINVVLSAVSIRTNARNLWFSTPSWQVLAYLSNRVGVLSLANLALTILYGGRNNVLLRLTNWSHTTFLLVHRWAGFLCMLQAVLHSLIYLAKYVVEGTHGEESKLPYWYTGIVGTLAVSLTVPLAILPIRRRAYEIFVDTHLLFAVAAILGCWYHIVYRFGHQWGYETWIYTAIAVLSFDHMARVLRVLRTGVKRAHVTAIDREYYRIEIPGVDARGHVYVFFPTLSWRPWENHPFSVAASTVSGDESPALPVPNGSPVLVGENDKEIATVSSSPPSSISSGRRVAGITLYMRAQGGCTSHIAAQAGRGGIPVLVEGSYGGEADAFFTQVRQTREYPNILCIAGGVGISAILPVLQGAQSITPGSGFVKLYWASRSRALVEAVSSTMNPVVDVAVGEMRWGDAVVSVSIGERMALREILESELSHEKGDAMKWYTLGAAALLCLSGASCSPGPPGPAIHARYDYDPFLEPGLAPRQASEQCGAENNGQRCRGQACCSMYGWCGEGPRYCNRFSCQIEYGWCEGQPIPTPEPEPEPTPEPTPEPEPEPEPTPEPTPEPEPTTEEPGAEETSAPIPPEFTISNSGLCGNTTTCAGSTFGRCCSEFYWCGSDETYCGEGCREEFGGCGAEEPPVPELVVTTNGMCGNGTTCAGSDFGGCCSHYFYCGSGTEYCGGECRPEFGECETTD</sequence>
<dbReference type="PROSITE" id="PS51384">
    <property type="entry name" value="FAD_FR"/>
    <property type="match status" value="1"/>
</dbReference>
<feature type="disulfide bond" evidence="11">
    <location>
        <begin position="731"/>
        <end position="746"/>
    </location>
</feature>
<feature type="domain" description="Chitin-binding type-1" evidence="15">
    <location>
        <begin position="889"/>
        <end position="933"/>
    </location>
</feature>
<dbReference type="PROSITE" id="PS50941">
    <property type="entry name" value="CHIT_BIND_I_2"/>
    <property type="match status" value="3"/>
</dbReference>
<comment type="similarity">
    <text evidence="2">Belongs to the ferric reductase (FRE) family.</text>
</comment>
<dbReference type="InterPro" id="IPR051410">
    <property type="entry name" value="Ferric/Cupric_Reductase"/>
</dbReference>
<dbReference type="InterPro" id="IPR001002">
    <property type="entry name" value="Chitin-bd_1"/>
</dbReference>
<feature type="disulfide bond" evidence="11">
    <location>
        <begin position="892"/>
        <end position="907"/>
    </location>
</feature>
<dbReference type="EMBL" id="ONZQ02000005">
    <property type="protein sequence ID" value="SPO01447.1"/>
    <property type="molecule type" value="Genomic_DNA"/>
</dbReference>
<dbReference type="InterPro" id="IPR017927">
    <property type="entry name" value="FAD-bd_FR_type"/>
</dbReference>
<dbReference type="AlphaFoldDB" id="A0AAE8MXU9"/>
<keyword evidence="9 13" id="KW-0472">Membrane</keyword>
<gene>
    <name evidence="17" type="ORF">DNG_04120</name>
</gene>
<feature type="region of interest" description="Disordered" evidence="12">
    <location>
        <begin position="775"/>
        <end position="828"/>
    </location>
</feature>
<evidence type="ECO:0000256" key="13">
    <source>
        <dbReference type="SAM" id="Phobius"/>
    </source>
</evidence>
<dbReference type="Pfam" id="PF00187">
    <property type="entry name" value="Chitin_bind_1"/>
    <property type="match status" value="1"/>
</dbReference>
<evidence type="ECO:0000256" key="14">
    <source>
        <dbReference type="SAM" id="SignalP"/>
    </source>
</evidence>
<feature type="disulfide bond" evidence="11">
    <location>
        <begin position="835"/>
        <end position="850"/>
    </location>
</feature>
<evidence type="ECO:0000256" key="10">
    <source>
        <dbReference type="ARBA" id="ARBA00023180"/>
    </source>
</evidence>
<evidence type="ECO:0000259" key="16">
    <source>
        <dbReference type="PROSITE" id="PS51384"/>
    </source>
</evidence>
<dbReference type="SMART" id="SM00270">
    <property type="entry name" value="ChtBD1"/>
    <property type="match status" value="3"/>
</dbReference>
<feature type="signal peptide" evidence="14">
    <location>
        <begin position="1"/>
        <end position="21"/>
    </location>
</feature>
<comment type="caution">
    <text evidence="11">Lacks conserved residue(s) required for the propagation of feature annotation.</text>
</comment>
<comment type="subcellular location">
    <subcellularLocation>
        <location evidence="1">Membrane</location>
        <topology evidence="1">Multi-pass membrane protein</topology>
    </subcellularLocation>
</comment>
<dbReference type="GO" id="GO:0000293">
    <property type="term" value="F:ferric-chelate reductase activity"/>
    <property type="evidence" value="ECO:0007669"/>
    <property type="project" value="UniProtKB-ARBA"/>
</dbReference>
<evidence type="ECO:0000256" key="9">
    <source>
        <dbReference type="ARBA" id="ARBA00023136"/>
    </source>
</evidence>
<dbReference type="GO" id="GO:0015677">
    <property type="term" value="P:copper ion import"/>
    <property type="evidence" value="ECO:0007669"/>
    <property type="project" value="TreeGrafter"/>
</dbReference>
<feature type="transmembrane region" description="Helical" evidence="13">
    <location>
        <begin position="182"/>
        <end position="203"/>
    </location>
</feature>
<dbReference type="GO" id="GO:0006826">
    <property type="term" value="P:iron ion transport"/>
    <property type="evidence" value="ECO:0007669"/>
    <property type="project" value="TreeGrafter"/>
</dbReference>
<keyword evidence="11" id="KW-1015">Disulfide bond</keyword>
<evidence type="ECO:0000313" key="18">
    <source>
        <dbReference type="Proteomes" id="UP001187682"/>
    </source>
</evidence>
<evidence type="ECO:0000256" key="3">
    <source>
        <dbReference type="ARBA" id="ARBA00022448"/>
    </source>
</evidence>
<comment type="caution">
    <text evidence="17">The sequence shown here is derived from an EMBL/GenBank/DDBJ whole genome shotgun (WGS) entry which is preliminary data.</text>
</comment>
<feature type="transmembrane region" description="Helical" evidence="13">
    <location>
        <begin position="281"/>
        <end position="302"/>
    </location>
</feature>
<keyword evidence="8" id="KW-0406">Ion transport</keyword>
<dbReference type="InterPro" id="IPR013121">
    <property type="entry name" value="Fe_red_NAD-bd_6"/>
</dbReference>
<name>A0AAE8MXU9_9PEZI</name>
<dbReference type="Pfam" id="PF08030">
    <property type="entry name" value="NAD_binding_6"/>
    <property type="match status" value="1"/>
</dbReference>
<evidence type="ECO:0000256" key="11">
    <source>
        <dbReference type="PROSITE-ProRule" id="PRU00261"/>
    </source>
</evidence>
<proteinExistence type="inferred from homology"/>
<keyword evidence="7" id="KW-0560">Oxidoreductase</keyword>
<dbReference type="PANTHER" id="PTHR32361">
    <property type="entry name" value="FERRIC/CUPRIC REDUCTASE TRANSMEMBRANE COMPONENT"/>
    <property type="match status" value="1"/>
</dbReference>
<evidence type="ECO:0000313" key="17">
    <source>
        <dbReference type="EMBL" id="SPO01447.1"/>
    </source>
</evidence>
<feature type="transmembrane region" description="Helical" evidence="13">
    <location>
        <begin position="323"/>
        <end position="345"/>
    </location>
</feature>
<feature type="transmembrane region" description="Helical" evidence="13">
    <location>
        <begin position="386"/>
        <end position="406"/>
    </location>
</feature>
<keyword evidence="6 13" id="KW-1133">Transmembrane helix</keyword>
<evidence type="ECO:0000256" key="2">
    <source>
        <dbReference type="ARBA" id="ARBA00006278"/>
    </source>
</evidence>
<feature type="disulfide bond" evidence="11">
    <location>
        <begin position="740"/>
        <end position="752"/>
    </location>
</feature>